<comment type="catalytic activity">
    <reaction evidence="3">
        <text>L-aspartate + L-glutamine + ATP + H2O = L-asparagine + L-glutamate + AMP + diphosphate + H(+)</text>
        <dbReference type="Rhea" id="RHEA:12228"/>
        <dbReference type="ChEBI" id="CHEBI:15377"/>
        <dbReference type="ChEBI" id="CHEBI:15378"/>
        <dbReference type="ChEBI" id="CHEBI:29985"/>
        <dbReference type="ChEBI" id="CHEBI:29991"/>
        <dbReference type="ChEBI" id="CHEBI:30616"/>
        <dbReference type="ChEBI" id="CHEBI:33019"/>
        <dbReference type="ChEBI" id="CHEBI:58048"/>
        <dbReference type="ChEBI" id="CHEBI:58359"/>
        <dbReference type="ChEBI" id="CHEBI:456215"/>
        <dbReference type="EC" id="6.3.5.4"/>
    </reaction>
</comment>
<organism evidence="5 6">
    <name type="scientific">Halomonas gemina</name>
    <dbReference type="NCBI Taxonomy" id="2945105"/>
    <lineage>
        <taxon>Bacteria</taxon>
        <taxon>Pseudomonadati</taxon>
        <taxon>Pseudomonadota</taxon>
        <taxon>Gammaproteobacteria</taxon>
        <taxon>Oceanospirillales</taxon>
        <taxon>Halomonadaceae</taxon>
        <taxon>Halomonas</taxon>
    </lineage>
</organism>
<dbReference type="EMBL" id="JAMJPK010000001">
    <property type="protein sequence ID" value="MCL7939446.1"/>
    <property type="molecule type" value="Genomic_DNA"/>
</dbReference>
<name>A0ABT0SXR1_9GAMM</name>
<dbReference type="InterPro" id="IPR014729">
    <property type="entry name" value="Rossmann-like_a/b/a_fold"/>
</dbReference>
<evidence type="ECO:0000256" key="3">
    <source>
        <dbReference type="ARBA" id="ARBA00048741"/>
    </source>
</evidence>
<reference evidence="5" key="1">
    <citation type="submission" date="2022-05" db="EMBL/GenBank/DDBJ databases">
        <title>Halomonas geminus sp. nov. and Halomonas llamarensis sp. nov. isolated from high-altitude salars of the Atacama Desert.</title>
        <authorList>
            <person name="Hintersatz C."/>
            <person name="Rojas L.A."/>
            <person name="Wei T.-S."/>
            <person name="Kutschke S."/>
            <person name="Lehmann F."/>
            <person name="Jain R."/>
            <person name="Pollmann K."/>
        </authorList>
    </citation>
    <scope>NUCLEOTIDE SEQUENCE</scope>
    <source>
        <strain evidence="5">ATCH28</strain>
    </source>
</reference>
<dbReference type="Proteomes" id="UP001165369">
    <property type="component" value="Unassembled WGS sequence"/>
</dbReference>
<evidence type="ECO:0000256" key="1">
    <source>
        <dbReference type="ARBA" id="ARBA00005187"/>
    </source>
</evidence>
<dbReference type="EC" id="6.3.5.4" evidence="2"/>
<dbReference type="PANTHER" id="PTHR43284">
    <property type="entry name" value="ASPARAGINE SYNTHETASE (GLUTAMINE-HYDROLYZING)"/>
    <property type="match status" value="1"/>
</dbReference>
<evidence type="ECO:0000313" key="6">
    <source>
        <dbReference type="Proteomes" id="UP001165369"/>
    </source>
</evidence>
<accession>A0ABT0SXR1</accession>
<dbReference type="InterPro" id="IPR051786">
    <property type="entry name" value="ASN_synthetase/amidase"/>
</dbReference>
<feature type="domain" description="Asparagine synthetase" evidence="4">
    <location>
        <begin position="140"/>
        <end position="423"/>
    </location>
</feature>
<evidence type="ECO:0000256" key="2">
    <source>
        <dbReference type="ARBA" id="ARBA00012737"/>
    </source>
</evidence>
<dbReference type="Gene3D" id="3.40.50.620">
    <property type="entry name" value="HUPs"/>
    <property type="match status" value="1"/>
</dbReference>
<gene>
    <name evidence="5" type="ORF">M8009_03885</name>
</gene>
<comment type="pathway">
    <text evidence="1">Amino-acid biosynthesis; L-asparagine biosynthesis; L-asparagine from L-aspartate (L-Gln route): step 1/1.</text>
</comment>
<proteinExistence type="predicted"/>
<comment type="caution">
    <text evidence="5">The sequence shown here is derived from an EMBL/GenBank/DDBJ whole genome shotgun (WGS) entry which is preliminary data.</text>
</comment>
<dbReference type="PANTHER" id="PTHR43284:SF1">
    <property type="entry name" value="ASPARAGINE SYNTHETASE"/>
    <property type="match status" value="1"/>
</dbReference>
<dbReference type="SUPFAM" id="SSF52402">
    <property type="entry name" value="Adenine nucleotide alpha hydrolases-like"/>
    <property type="match status" value="1"/>
</dbReference>
<dbReference type="Pfam" id="PF00733">
    <property type="entry name" value="Asn_synthase"/>
    <property type="match status" value="1"/>
</dbReference>
<keyword evidence="6" id="KW-1185">Reference proteome</keyword>
<sequence length="503" mass="57781">MSVFDLAHLPSASDGFDRCQFVLNDDKTHLRFFSDLAGERPIYLYYDGHNVHFSLHLPSILEYLQARKLLRLDDKSTSFLLQNYVIPVPYSCYQNLYIITAGQVIDLWFDGGRWSLHRSVEFPFVNSRSREDSSPDLGAVQEVLSTAVDHALKGATDKALFLSGGKDSIPLAMAAVDSGHKDLHCVTYRSPGAADESEIAESVARRLNLRHTVIDVDFGNIDIQRLITYFERTPFPSLDYAALSYAAAGVECLDSGVTVLDGLGSDGYIGYLPTPNVVKQKRRQLPGFLSALLRKVYPSDRFPSGAMRFEYELDGLLGTYWPKEQKAFDLSAFDTHRFWDDLVGGLTYRDPVDCRAFIRGQYVDHELFMRKARNAADAFEWNVKFPWAQESVVDYFFNLPEENRFDRDNYRNKVILRDYIKKRVGVDSDKIGKKGFVFDYTRFLELNQRFVLDEILACPLWTPAIESHVRKMVDQGFRYRKNAERLYCLFMISGWYNHSTYLN</sequence>
<dbReference type="InterPro" id="IPR001962">
    <property type="entry name" value="Asn_synthase"/>
</dbReference>
<dbReference type="RefSeq" id="WP_250059436.1">
    <property type="nucleotide sequence ID" value="NZ_JAMJPK010000001.1"/>
</dbReference>
<evidence type="ECO:0000313" key="5">
    <source>
        <dbReference type="EMBL" id="MCL7939446.1"/>
    </source>
</evidence>
<protein>
    <recommendedName>
        <fullName evidence="2">asparagine synthase (glutamine-hydrolyzing)</fullName>
        <ecNumber evidence="2">6.3.5.4</ecNumber>
    </recommendedName>
</protein>
<evidence type="ECO:0000259" key="4">
    <source>
        <dbReference type="Pfam" id="PF00733"/>
    </source>
</evidence>